<evidence type="ECO:0000256" key="2">
    <source>
        <dbReference type="ARBA" id="ARBA00022679"/>
    </source>
</evidence>
<keyword evidence="2" id="KW-0808">Transferase</keyword>
<evidence type="ECO:0000256" key="3">
    <source>
        <dbReference type="ARBA" id="ARBA00022741"/>
    </source>
</evidence>
<feature type="region of interest" description="Disordered" evidence="7">
    <location>
        <begin position="370"/>
        <end position="399"/>
    </location>
</feature>
<name>A0A9Q1ECC8_SYNKA</name>
<dbReference type="GO" id="GO:0005737">
    <property type="term" value="C:cytoplasm"/>
    <property type="evidence" value="ECO:0007669"/>
    <property type="project" value="TreeGrafter"/>
</dbReference>
<dbReference type="PANTHER" id="PTHR24058:SF46">
    <property type="entry name" value="HOMEODOMAIN-INTERACTING PROTEIN KINASE 4"/>
    <property type="match status" value="1"/>
</dbReference>
<evidence type="ECO:0000256" key="7">
    <source>
        <dbReference type="SAM" id="MobiDB-lite"/>
    </source>
</evidence>
<dbReference type="PROSITE" id="PS00108">
    <property type="entry name" value="PROTEIN_KINASE_ST"/>
    <property type="match status" value="1"/>
</dbReference>
<proteinExistence type="predicted"/>
<evidence type="ECO:0000256" key="5">
    <source>
        <dbReference type="ARBA" id="ARBA00022840"/>
    </source>
</evidence>
<dbReference type="GO" id="GO:0005524">
    <property type="term" value="F:ATP binding"/>
    <property type="evidence" value="ECO:0007669"/>
    <property type="project" value="UniProtKB-UniRule"/>
</dbReference>
<organism evidence="9 10">
    <name type="scientific">Synaphobranchus kaupii</name>
    <name type="common">Kaup's arrowtooth eel</name>
    <dbReference type="NCBI Taxonomy" id="118154"/>
    <lineage>
        <taxon>Eukaryota</taxon>
        <taxon>Metazoa</taxon>
        <taxon>Chordata</taxon>
        <taxon>Craniata</taxon>
        <taxon>Vertebrata</taxon>
        <taxon>Euteleostomi</taxon>
        <taxon>Actinopterygii</taxon>
        <taxon>Neopterygii</taxon>
        <taxon>Teleostei</taxon>
        <taxon>Anguilliformes</taxon>
        <taxon>Synaphobranchidae</taxon>
        <taxon>Synaphobranchus</taxon>
    </lineage>
</organism>
<dbReference type="InterPro" id="IPR000719">
    <property type="entry name" value="Prot_kinase_dom"/>
</dbReference>
<dbReference type="OrthoDB" id="437530at2759"/>
<keyword evidence="3 6" id="KW-0547">Nucleotide-binding</keyword>
<dbReference type="AlphaFoldDB" id="A0A9Q1ECC8"/>
<dbReference type="SUPFAM" id="SSF56112">
    <property type="entry name" value="Protein kinase-like (PK-like)"/>
    <property type="match status" value="1"/>
</dbReference>
<evidence type="ECO:0000256" key="1">
    <source>
        <dbReference type="ARBA" id="ARBA00022527"/>
    </source>
</evidence>
<comment type="caution">
    <text evidence="9">The sequence shown here is derived from an EMBL/GenBank/DDBJ whole genome shotgun (WGS) entry which is preliminary data.</text>
</comment>
<feature type="region of interest" description="Disordered" evidence="7">
    <location>
        <begin position="424"/>
        <end position="503"/>
    </location>
</feature>
<dbReference type="GO" id="GO:0004713">
    <property type="term" value="F:protein tyrosine kinase activity"/>
    <property type="evidence" value="ECO:0007669"/>
    <property type="project" value="TreeGrafter"/>
</dbReference>
<dbReference type="PROSITE" id="PS00107">
    <property type="entry name" value="PROTEIN_KINASE_ATP"/>
    <property type="match status" value="1"/>
</dbReference>
<dbReference type="GO" id="GO:0004674">
    <property type="term" value="F:protein serine/threonine kinase activity"/>
    <property type="evidence" value="ECO:0007669"/>
    <property type="project" value="UniProtKB-KW"/>
</dbReference>
<dbReference type="PROSITE" id="PS50011">
    <property type="entry name" value="PROTEIN_KINASE_DOM"/>
    <property type="match status" value="1"/>
</dbReference>
<evidence type="ECO:0000256" key="4">
    <source>
        <dbReference type="ARBA" id="ARBA00022777"/>
    </source>
</evidence>
<evidence type="ECO:0000259" key="8">
    <source>
        <dbReference type="PROSITE" id="PS50011"/>
    </source>
</evidence>
<dbReference type="Gene3D" id="1.10.510.10">
    <property type="entry name" value="Transferase(Phosphotransferase) domain 1"/>
    <property type="match status" value="2"/>
</dbReference>
<protein>
    <recommendedName>
        <fullName evidence="8">Protein kinase domain-containing protein</fullName>
    </recommendedName>
</protein>
<dbReference type="GO" id="GO:0005634">
    <property type="term" value="C:nucleus"/>
    <property type="evidence" value="ECO:0007669"/>
    <property type="project" value="TreeGrafter"/>
</dbReference>
<accession>A0A9Q1ECC8</accession>
<evidence type="ECO:0000313" key="10">
    <source>
        <dbReference type="Proteomes" id="UP001152622"/>
    </source>
</evidence>
<evidence type="ECO:0000256" key="6">
    <source>
        <dbReference type="PROSITE-ProRule" id="PRU10141"/>
    </source>
</evidence>
<reference evidence="9" key="1">
    <citation type="journal article" date="2023" name="Science">
        <title>Genome structures resolve the early diversification of teleost fishes.</title>
        <authorList>
            <person name="Parey E."/>
            <person name="Louis A."/>
            <person name="Montfort J."/>
            <person name="Bouchez O."/>
            <person name="Roques C."/>
            <person name="Iampietro C."/>
            <person name="Lluch J."/>
            <person name="Castinel A."/>
            <person name="Donnadieu C."/>
            <person name="Desvignes T."/>
            <person name="Floi Bucao C."/>
            <person name="Jouanno E."/>
            <person name="Wen M."/>
            <person name="Mejri S."/>
            <person name="Dirks R."/>
            <person name="Jansen H."/>
            <person name="Henkel C."/>
            <person name="Chen W.J."/>
            <person name="Zahm M."/>
            <person name="Cabau C."/>
            <person name="Klopp C."/>
            <person name="Thompson A.W."/>
            <person name="Robinson-Rechavi M."/>
            <person name="Braasch I."/>
            <person name="Lecointre G."/>
            <person name="Bobe J."/>
            <person name="Postlethwait J.H."/>
            <person name="Berthelot C."/>
            <person name="Roest Crollius H."/>
            <person name="Guiguen Y."/>
        </authorList>
    </citation>
    <scope>NUCLEOTIDE SEQUENCE</scope>
    <source>
        <strain evidence="9">WJC10195</strain>
    </source>
</reference>
<dbReference type="InterPro" id="IPR017441">
    <property type="entry name" value="Protein_kinase_ATP_BS"/>
</dbReference>
<feature type="binding site" evidence="6">
    <location>
        <position position="42"/>
    </location>
    <ligand>
        <name>ATP</name>
        <dbReference type="ChEBI" id="CHEBI:30616"/>
    </ligand>
</feature>
<keyword evidence="1" id="KW-0723">Serine/threonine-protein kinase</keyword>
<dbReference type="EMBL" id="JAINUF010000020">
    <property type="protein sequence ID" value="KAJ8336192.1"/>
    <property type="molecule type" value="Genomic_DNA"/>
</dbReference>
<sequence>MLPLTLNSRTEHYDFIDELGHGVFGEVARFQRRSDRRMVAIKRLSRQDKDVTINEVRFLAALASENADEHHIVRFYESFRDRLYDYLVVEAMDQNLDAFQKRNEHSMFEIRDIRTIVLQVLIALTKLEDMGIVHADFKMDNVMLVNQRRQPFRVKLIDFGCSYTVDELSSIWTPYLQPRFVRAPEVILGLPCTVKVDMWSLGCVMGEMALGRSLFSSKNEQELAHIIFESRGLPSAEMLNLGRKTHVFFDRVENGHGAFECRLKPCTGRELATWSKRLRKRVAANLDYLDPIEDLENGVQGEDSAEIADRRCMVELLNRMLTLDPDHRISPNEALRHPFLTLQHLSSCERYGEYHNLSLKGYREAGVTPPKALLGKHEDSSEETIPEPNQEVPKKKKRSLRRSLRSFFTRLFIRRCKKQPVVAQGNEDGLEGSEDPLANAAGPSQAACNNTKKGWGAWGRKAAERQSDSTEPASSSSLEFPESSTLWHSSSPNLPECPEEPPKEKGLLRRWLSACFGGCRDKKAVAIQESNASLQGSRTPAPQQRSEYQVRVEKLGCQKLPQVFRRKWRPSHPTQPSLEGHCRSLPNINKTHCDLELPLRPLKRRLHLGLHLHLPVLHPVPRRR</sequence>
<dbReference type="InterPro" id="IPR050494">
    <property type="entry name" value="Ser_Thr_dual-spec_kinase"/>
</dbReference>
<feature type="domain" description="Protein kinase" evidence="8">
    <location>
        <begin position="13"/>
        <end position="340"/>
    </location>
</feature>
<keyword evidence="10" id="KW-1185">Reference proteome</keyword>
<dbReference type="Proteomes" id="UP001152622">
    <property type="component" value="Chromosome 20"/>
</dbReference>
<dbReference type="PANTHER" id="PTHR24058">
    <property type="entry name" value="DUAL SPECIFICITY PROTEIN KINASE"/>
    <property type="match status" value="1"/>
</dbReference>
<dbReference type="Pfam" id="PF00069">
    <property type="entry name" value="Pkinase"/>
    <property type="match status" value="1"/>
</dbReference>
<feature type="compositionally biased region" description="Low complexity" evidence="7">
    <location>
        <begin position="471"/>
        <end position="484"/>
    </location>
</feature>
<gene>
    <name evidence="9" type="ORF">SKAU_G00395350</name>
</gene>
<keyword evidence="5 6" id="KW-0067">ATP-binding</keyword>
<dbReference type="InterPro" id="IPR008271">
    <property type="entry name" value="Ser/Thr_kinase_AS"/>
</dbReference>
<evidence type="ECO:0000313" key="9">
    <source>
        <dbReference type="EMBL" id="KAJ8336192.1"/>
    </source>
</evidence>
<keyword evidence="4" id="KW-0418">Kinase</keyword>
<dbReference type="InterPro" id="IPR011009">
    <property type="entry name" value="Kinase-like_dom_sf"/>
</dbReference>